<name>A0AAV2MPF1_KNICA</name>
<evidence type="ECO:0000313" key="2">
    <source>
        <dbReference type="EMBL" id="CAL1615182.1"/>
    </source>
</evidence>
<organism evidence="2 3">
    <name type="scientific">Knipowitschia caucasica</name>
    <name type="common">Caucasian dwarf goby</name>
    <name type="synonym">Pomatoschistus caucasicus</name>
    <dbReference type="NCBI Taxonomy" id="637954"/>
    <lineage>
        <taxon>Eukaryota</taxon>
        <taxon>Metazoa</taxon>
        <taxon>Chordata</taxon>
        <taxon>Craniata</taxon>
        <taxon>Vertebrata</taxon>
        <taxon>Euteleostomi</taxon>
        <taxon>Actinopterygii</taxon>
        <taxon>Neopterygii</taxon>
        <taxon>Teleostei</taxon>
        <taxon>Neoteleostei</taxon>
        <taxon>Acanthomorphata</taxon>
        <taxon>Gobiaria</taxon>
        <taxon>Gobiiformes</taxon>
        <taxon>Gobioidei</taxon>
        <taxon>Gobiidae</taxon>
        <taxon>Gobiinae</taxon>
        <taxon>Knipowitschia</taxon>
    </lineage>
</organism>
<evidence type="ECO:0000256" key="1">
    <source>
        <dbReference type="SAM" id="MobiDB-lite"/>
    </source>
</evidence>
<dbReference type="EMBL" id="OZ035831">
    <property type="protein sequence ID" value="CAL1615182.1"/>
    <property type="molecule type" value="Genomic_DNA"/>
</dbReference>
<keyword evidence="3" id="KW-1185">Reference proteome</keyword>
<sequence>MVRAPNLPDVALRWLLSIQTVCTSPPLTKLAVRTFVLSCVTGPLPCCLRLALLMRQQGRGGGSVGGGPLLADPCSLGRPLDETPPLTRL</sequence>
<protein>
    <submittedName>
        <fullName evidence="2">Uncharacterized protein</fullName>
    </submittedName>
</protein>
<dbReference type="AlphaFoldDB" id="A0AAV2MPF1"/>
<proteinExistence type="predicted"/>
<feature type="region of interest" description="Disordered" evidence="1">
    <location>
        <begin position="59"/>
        <end position="89"/>
    </location>
</feature>
<gene>
    <name evidence="2" type="ORF">KC01_LOCUS41176</name>
</gene>
<dbReference type="Proteomes" id="UP001497482">
    <property type="component" value="Chromosome 9"/>
</dbReference>
<feature type="compositionally biased region" description="Gly residues" evidence="1">
    <location>
        <begin position="59"/>
        <end position="68"/>
    </location>
</feature>
<evidence type="ECO:0000313" key="3">
    <source>
        <dbReference type="Proteomes" id="UP001497482"/>
    </source>
</evidence>
<reference evidence="2 3" key="1">
    <citation type="submission" date="2024-04" db="EMBL/GenBank/DDBJ databases">
        <authorList>
            <person name="Waldvogel A.-M."/>
            <person name="Schoenle A."/>
        </authorList>
    </citation>
    <scope>NUCLEOTIDE SEQUENCE [LARGE SCALE GENOMIC DNA]</scope>
</reference>
<accession>A0AAV2MPF1</accession>